<organism evidence="3 4">
    <name type="scientific">Succinivibrio faecicola</name>
    <dbReference type="NCBI Taxonomy" id="2820300"/>
    <lineage>
        <taxon>Bacteria</taxon>
        <taxon>Pseudomonadati</taxon>
        <taxon>Pseudomonadota</taxon>
        <taxon>Gammaproteobacteria</taxon>
        <taxon>Aeromonadales</taxon>
        <taxon>Succinivibrionaceae</taxon>
        <taxon>Succinivibrio</taxon>
    </lineage>
</organism>
<keyword evidence="1" id="KW-0812">Transmembrane</keyword>
<dbReference type="InterPro" id="IPR038367">
    <property type="entry name" value="PelD_GGDEF_sf"/>
</dbReference>
<evidence type="ECO:0000259" key="2">
    <source>
        <dbReference type="Pfam" id="PF16963"/>
    </source>
</evidence>
<sequence length="467" mass="53694">MAKKDILNTLYKAVTRGSKQPLVAWTETLILAIIGAVLWCIAYDIIDEQTVEEMIISTSQKQQFFWPLIFVLLVALRYGFTHGFVCALTCILMSIGYFKYFQILDAFSFYKAVGLLIAAMISGEFRDAWEERLHRNDLDFTFMQRKLDLFTQNYFTLRSSHDQLEQRMAGQVVSLRSNISELEKISERYPIVGVDQHTRLENMASSVLTLFAQIVGIEVAGFYALNEKGKIENKPLYTLGSMQEIDLNDPMIKDMLEYRGLLSPANTHNDEHNSKYQLCIPLKDSSDKMIACVVASQVKFFTLTDQNLAILNLVVNYAADMISSGVIAPVIHTEEKHTFLKYLHFVFTQSTLHREQSSIIFCKGKTKQALEIFDKTISTRRGADIYWRRINNDGEEILVVLLPLTTLVQAQMYRDRVKNQLRLNRISEDEFEMTEPMDVGVDNELLNEELRKLGLTENDINECTKYN</sequence>
<dbReference type="InterPro" id="IPR029016">
    <property type="entry name" value="GAF-like_dom_sf"/>
</dbReference>
<proteinExistence type="predicted"/>
<dbReference type="EMBL" id="JAGFNY010000017">
    <property type="protein sequence ID" value="MBW7570432.1"/>
    <property type="molecule type" value="Genomic_DNA"/>
</dbReference>
<dbReference type="InterPro" id="IPR031583">
    <property type="entry name" value="PelD_GGDEF"/>
</dbReference>
<gene>
    <name evidence="3" type="ORF">J5V48_05925</name>
</gene>
<feature type="domain" description="PelD GGDEF" evidence="2">
    <location>
        <begin position="356"/>
        <end position="422"/>
    </location>
</feature>
<dbReference type="RefSeq" id="WP_219937655.1">
    <property type="nucleotide sequence ID" value="NZ_JAGFNY010000017.1"/>
</dbReference>
<dbReference type="Gene3D" id="3.30.70.2880">
    <property type="match status" value="1"/>
</dbReference>
<keyword evidence="1" id="KW-1133">Transmembrane helix</keyword>
<accession>A0ABS7DGK0</accession>
<dbReference type="SUPFAM" id="SSF55781">
    <property type="entry name" value="GAF domain-like"/>
    <property type="match status" value="1"/>
</dbReference>
<protein>
    <recommendedName>
        <fullName evidence="2">PelD GGDEF domain-containing protein</fullName>
    </recommendedName>
</protein>
<comment type="caution">
    <text evidence="3">The sequence shown here is derived from an EMBL/GenBank/DDBJ whole genome shotgun (WGS) entry which is preliminary data.</text>
</comment>
<keyword evidence="4" id="KW-1185">Reference proteome</keyword>
<feature type="transmembrane region" description="Helical" evidence="1">
    <location>
        <begin position="64"/>
        <end position="95"/>
    </location>
</feature>
<dbReference type="Gene3D" id="3.30.450.40">
    <property type="match status" value="1"/>
</dbReference>
<feature type="transmembrane region" description="Helical" evidence="1">
    <location>
        <begin position="22"/>
        <end position="43"/>
    </location>
</feature>
<evidence type="ECO:0000313" key="3">
    <source>
        <dbReference type="EMBL" id="MBW7570432.1"/>
    </source>
</evidence>
<evidence type="ECO:0000256" key="1">
    <source>
        <dbReference type="SAM" id="Phobius"/>
    </source>
</evidence>
<dbReference type="Pfam" id="PF16963">
    <property type="entry name" value="PelD_GGDEF"/>
    <property type="match status" value="1"/>
</dbReference>
<keyword evidence="1" id="KW-0472">Membrane</keyword>
<reference evidence="3 4" key="1">
    <citation type="submission" date="2021-03" db="EMBL/GenBank/DDBJ databases">
        <title>Succinivibrio sp. nov. isolated from feces of cow.</title>
        <authorList>
            <person name="Choi J.-Y."/>
        </authorList>
    </citation>
    <scope>NUCLEOTIDE SEQUENCE [LARGE SCALE GENOMIC DNA]</scope>
    <source>
        <strain evidence="3 4">AGMB01872</strain>
    </source>
</reference>
<evidence type="ECO:0000313" key="4">
    <source>
        <dbReference type="Proteomes" id="UP000731465"/>
    </source>
</evidence>
<name>A0ABS7DGK0_9GAMM</name>
<dbReference type="Proteomes" id="UP000731465">
    <property type="component" value="Unassembled WGS sequence"/>
</dbReference>